<reference evidence="5" key="1">
    <citation type="submission" date="2020-03" db="EMBL/GenBank/DDBJ databases">
        <title>Studies in the Genomics of Life Span.</title>
        <authorList>
            <person name="Glass D."/>
        </authorList>
    </citation>
    <scope>NUCLEOTIDE SEQUENCE</scope>
    <source>
        <strain evidence="5">SUZIE</strain>
        <tissue evidence="5">Muscle</tissue>
    </source>
</reference>
<dbReference type="Proteomes" id="UP001166674">
    <property type="component" value="Unassembled WGS sequence"/>
</dbReference>
<evidence type="ECO:0000313" key="5">
    <source>
        <dbReference type="EMBL" id="MBZ3891948.1"/>
    </source>
</evidence>
<dbReference type="Pfam" id="PF12721">
    <property type="entry name" value="RHIM"/>
    <property type="match status" value="2"/>
</dbReference>
<comment type="caution">
    <text evidence="5">The sequence shown here is derived from an EMBL/GenBank/DDBJ whole genome shotgun (WGS) entry which is preliminary data.</text>
</comment>
<dbReference type="AlphaFoldDB" id="A0AA41NK77"/>
<feature type="region of interest" description="Disordered" evidence="3">
    <location>
        <begin position="12"/>
        <end position="52"/>
    </location>
</feature>
<dbReference type="GO" id="GO:0005634">
    <property type="term" value="C:nucleus"/>
    <property type="evidence" value="ECO:0007669"/>
    <property type="project" value="TreeGrafter"/>
</dbReference>
<dbReference type="PANTHER" id="PTHR14966">
    <property type="entry name" value="Z-DNA-BINDING PROTEIN 1"/>
    <property type="match status" value="1"/>
</dbReference>
<evidence type="ECO:0000256" key="3">
    <source>
        <dbReference type="SAM" id="MobiDB-lite"/>
    </source>
</evidence>
<dbReference type="EMBL" id="JAATJV010456392">
    <property type="protein sequence ID" value="MBZ3891948.1"/>
    <property type="molecule type" value="Genomic_DNA"/>
</dbReference>
<dbReference type="InterPro" id="IPR042361">
    <property type="entry name" value="ZBP1"/>
</dbReference>
<name>A0AA41NK77_SCICA</name>
<dbReference type="InterPro" id="IPR025735">
    <property type="entry name" value="RHIM"/>
</dbReference>
<dbReference type="GO" id="GO:0003677">
    <property type="term" value="F:DNA binding"/>
    <property type="evidence" value="ECO:0007669"/>
    <property type="project" value="InterPro"/>
</dbReference>
<evidence type="ECO:0000313" key="6">
    <source>
        <dbReference type="Proteomes" id="UP001166674"/>
    </source>
</evidence>
<dbReference type="GO" id="GO:0060340">
    <property type="term" value="P:positive regulation of type I interferon-mediated signaling pathway"/>
    <property type="evidence" value="ECO:0007669"/>
    <property type="project" value="InterPro"/>
</dbReference>
<feature type="domain" description="Z-binding" evidence="4">
    <location>
        <begin position="51"/>
        <end position="114"/>
    </location>
</feature>
<keyword evidence="2" id="KW-0051">Antiviral defense</keyword>
<evidence type="ECO:0000256" key="1">
    <source>
        <dbReference type="ARBA" id="ARBA00022884"/>
    </source>
</evidence>
<feature type="region of interest" description="Disordered" evidence="3">
    <location>
        <begin position="220"/>
        <end position="267"/>
    </location>
</feature>
<dbReference type="InterPro" id="IPR042371">
    <property type="entry name" value="Z_dom"/>
</dbReference>
<accession>A0AA41NK77</accession>
<dbReference type="InterPro" id="IPR036390">
    <property type="entry name" value="WH_DNA-bd_sf"/>
</dbReference>
<proteinExistence type="predicted"/>
<dbReference type="GO" id="GO:0003726">
    <property type="term" value="F:double-stranded RNA adenosine deaminase activity"/>
    <property type="evidence" value="ECO:0007669"/>
    <property type="project" value="InterPro"/>
</dbReference>
<feature type="compositionally biased region" description="Polar residues" evidence="3">
    <location>
        <begin position="179"/>
        <end position="193"/>
    </location>
</feature>
<dbReference type="SUPFAM" id="SSF46785">
    <property type="entry name" value="Winged helix' DNA-binding domain"/>
    <property type="match status" value="1"/>
</dbReference>
<dbReference type="GO" id="GO:0051607">
    <property type="term" value="P:defense response to virus"/>
    <property type="evidence" value="ECO:0007669"/>
    <property type="project" value="UniProtKB-KW"/>
</dbReference>
<dbReference type="Gene3D" id="1.10.10.10">
    <property type="entry name" value="Winged helix-like DNA-binding domain superfamily/Winged helix DNA-binding domain"/>
    <property type="match status" value="1"/>
</dbReference>
<dbReference type="PANTHER" id="PTHR14966:SF0">
    <property type="entry name" value="Z-DNA-BINDING PROTEIN 1"/>
    <property type="match status" value="1"/>
</dbReference>
<dbReference type="GO" id="GO:0003723">
    <property type="term" value="F:RNA binding"/>
    <property type="evidence" value="ECO:0007669"/>
    <property type="project" value="UniProtKB-KW"/>
</dbReference>
<dbReference type="SMART" id="SM00550">
    <property type="entry name" value="Zalpha"/>
    <property type="match status" value="1"/>
</dbReference>
<gene>
    <name evidence="5" type="ORF">SUZIE_215525</name>
</gene>
<evidence type="ECO:0000259" key="4">
    <source>
        <dbReference type="PROSITE" id="PS50139"/>
    </source>
</evidence>
<protein>
    <submittedName>
        <fullName evidence="5">Z-DNA-binding protein 1</fullName>
    </submittedName>
</protein>
<feature type="region of interest" description="Disordered" evidence="3">
    <location>
        <begin position="170"/>
        <end position="204"/>
    </location>
</feature>
<dbReference type="InterPro" id="IPR036388">
    <property type="entry name" value="WH-like_DNA-bd_sf"/>
</dbReference>
<sequence length="351" mass="36379">MAKEETVSLVAPATWRLGAGGSEGENPTQTAQLSRAQKPQPEAAAVAESSGPQLSELEERIYAFLEASGPSKALHIAQALGMGRAKDVNPTLYKMKSRGLLDQDQKLKVWRVSAPDDSGRRNQSAVAICQQNPIYMIYQNAPNSCINITNSEAIQIGHGNILMKQRVSGDLGPMAPHQLPTTVPGDSSAQGPLTSGRGPQDIHMERSLLRRVQVGHGNEMSLHSIPSEGPAYNLSGSPPVSARAAGSEASFEVGTPQPGPHPEAAAAQRVHIKSCFLEDAAIGDGNRMTVLRGTAAGPAEGRQDGGAPEERAGGPGSPCAPRAGRGGARAGAAGVAPGRLRLSPSGPLSSL</sequence>
<feature type="compositionally biased region" description="Low complexity" evidence="3">
    <location>
        <begin position="330"/>
        <end position="351"/>
    </location>
</feature>
<organism evidence="5 6">
    <name type="scientific">Sciurus carolinensis</name>
    <name type="common">Eastern gray squirrel</name>
    <dbReference type="NCBI Taxonomy" id="30640"/>
    <lineage>
        <taxon>Eukaryota</taxon>
        <taxon>Metazoa</taxon>
        <taxon>Chordata</taxon>
        <taxon>Craniata</taxon>
        <taxon>Vertebrata</taxon>
        <taxon>Euteleostomi</taxon>
        <taxon>Mammalia</taxon>
        <taxon>Eutheria</taxon>
        <taxon>Euarchontoglires</taxon>
        <taxon>Glires</taxon>
        <taxon>Rodentia</taxon>
        <taxon>Sciuromorpha</taxon>
        <taxon>Sciuridae</taxon>
        <taxon>Sciurinae</taxon>
        <taxon>Sciurini</taxon>
        <taxon>Sciurus</taxon>
    </lineage>
</organism>
<feature type="compositionally biased region" description="Polar residues" evidence="3">
    <location>
        <begin position="25"/>
        <end position="37"/>
    </location>
</feature>
<feature type="region of interest" description="Disordered" evidence="3">
    <location>
        <begin position="296"/>
        <end position="351"/>
    </location>
</feature>
<keyword evidence="6" id="KW-1185">Reference proteome</keyword>
<keyword evidence="1" id="KW-0694">RNA-binding</keyword>
<dbReference type="PROSITE" id="PS50139">
    <property type="entry name" value="Z_BINDING"/>
    <property type="match status" value="1"/>
</dbReference>
<evidence type="ECO:0000256" key="2">
    <source>
        <dbReference type="ARBA" id="ARBA00023118"/>
    </source>
</evidence>